<keyword evidence="5 13" id="KW-0719">Serine esterase</keyword>
<evidence type="ECO:0000313" key="14">
    <source>
        <dbReference type="EMBL" id="KAL2871645.1"/>
    </source>
</evidence>
<dbReference type="NCBIfam" id="TIGR01840">
    <property type="entry name" value="esterase_phb"/>
    <property type="match status" value="1"/>
</dbReference>
<comment type="caution">
    <text evidence="14">The sequence shown here is derived from an EMBL/GenBank/DDBJ whole genome shotgun (WGS) entry which is preliminary data.</text>
</comment>
<protein>
    <recommendedName>
        <fullName evidence="13">Carboxylic ester hydrolase</fullName>
        <ecNumber evidence="13">3.1.1.-</ecNumber>
    </recommendedName>
</protein>
<evidence type="ECO:0000256" key="7">
    <source>
        <dbReference type="ARBA" id="ARBA00022729"/>
    </source>
</evidence>
<keyword evidence="15" id="KW-1185">Reference proteome</keyword>
<keyword evidence="6 13" id="KW-0964">Secreted</keyword>
<keyword evidence="7 13" id="KW-0732">Signal</keyword>
<organism evidence="14 15">
    <name type="scientific">Aspergillus lucknowensis</name>
    <dbReference type="NCBI Taxonomy" id="176173"/>
    <lineage>
        <taxon>Eukaryota</taxon>
        <taxon>Fungi</taxon>
        <taxon>Dikarya</taxon>
        <taxon>Ascomycota</taxon>
        <taxon>Pezizomycotina</taxon>
        <taxon>Eurotiomycetes</taxon>
        <taxon>Eurotiomycetidae</taxon>
        <taxon>Eurotiales</taxon>
        <taxon>Aspergillaceae</taxon>
        <taxon>Aspergillus</taxon>
        <taxon>Aspergillus subgen. Nidulantes</taxon>
    </lineage>
</organism>
<dbReference type="GO" id="GO:0016787">
    <property type="term" value="F:hydrolase activity"/>
    <property type="evidence" value="ECO:0007669"/>
    <property type="project" value="UniProtKB-KW"/>
</dbReference>
<feature type="signal peptide" evidence="13">
    <location>
        <begin position="1"/>
        <end position="19"/>
    </location>
</feature>
<keyword evidence="9" id="KW-0325">Glycoprotein</keyword>
<accession>A0ABR4M4W5</accession>
<comment type="function">
    <text evidence="12">Acetylxylan esterase involved in the hydrolysis of xylan, a major structural heterogeneous polysaccharide found in plant biomass representing the second most abundant polysaccharide in the biosphere, after cellulose. Degrades acetylated xylans by cleaving acetyl side groups from the hetero-xylan backbone.</text>
</comment>
<keyword evidence="11 13" id="KW-0624">Polysaccharide degradation</keyword>
<dbReference type="InterPro" id="IPR029058">
    <property type="entry name" value="AB_hydrolase_fold"/>
</dbReference>
<dbReference type="RefSeq" id="XP_070890624.1">
    <property type="nucleotide sequence ID" value="XM_071034467.1"/>
</dbReference>
<dbReference type="EC" id="3.1.1.-" evidence="13"/>
<evidence type="ECO:0000256" key="4">
    <source>
        <dbReference type="ARBA" id="ARBA00011245"/>
    </source>
</evidence>
<comment type="subcellular location">
    <subcellularLocation>
        <location evidence="2 13">Secreted</location>
    </subcellularLocation>
</comment>
<keyword evidence="8 13" id="KW-0378">Hydrolase</keyword>
<dbReference type="InterPro" id="IPR050955">
    <property type="entry name" value="Plant_Biomass_Hydrol_Est"/>
</dbReference>
<evidence type="ECO:0000256" key="9">
    <source>
        <dbReference type="ARBA" id="ARBA00023180"/>
    </source>
</evidence>
<dbReference type="EMBL" id="JBFXLQ010000003">
    <property type="protein sequence ID" value="KAL2871645.1"/>
    <property type="molecule type" value="Genomic_DNA"/>
</dbReference>
<proteinExistence type="inferred from homology"/>
<keyword evidence="10 13" id="KW-0119">Carbohydrate metabolism</keyword>
<evidence type="ECO:0000256" key="1">
    <source>
        <dbReference type="ARBA" id="ARBA00001691"/>
    </source>
</evidence>
<comment type="function">
    <text evidence="13">Esterase involved in the hydrolysis of xylan, a major structural heterogeneous polysaccharide found in plant biomass representing the second most abundant polysaccharide in the biosphere, after cellulose.</text>
</comment>
<evidence type="ECO:0000313" key="15">
    <source>
        <dbReference type="Proteomes" id="UP001610432"/>
    </source>
</evidence>
<dbReference type="PANTHER" id="PTHR43037:SF3">
    <property type="entry name" value="FERULOYL ESTERASE B"/>
    <property type="match status" value="1"/>
</dbReference>
<dbReference type="Proteomes" id="UP001610432">
    <property type="component" value="Unassembled WGS sequence"/>
</dbReference>
<feature type="chain" id="PRO_5044985215" description="Carboxylic ester hydrolase" evidence="13">
    <location>
        <begin position="20"/>
        <end position="294"/>
    </location>
</feature>
<evidence type="ECO:0000256" key="6">
    <source>
        <dbReference type="ARBA" id="ARBA00022525"/>
    </source>
</evidence>
<dbReference type="Gene3D" id="3.40.50.1820">
    <property type="entry name" value="alpha/beta hydrolase"/>
    <property type="match status" value="1"/>
</dbReference>
<evidence type="ECO:0000256" key="11">
    <source>
        <dbReference type="ARBA" id="ARBA00023326"/>
    </source>
</evidence>
<gene>
    <name evidence="14" type="ORF">BJX67DRAFT_389172</name>
</gene>
<evidence type="ECO:0000256" key="13">
    <source>
        <dbReference type="RuleBase" id="RU367147"/>
    </source>
</evidence>
<comment type="similarity">
    <text evidence="3">Belongs to the carbohydrate esterase 1 (CE1) family. AxeA subfamily.</text>
</comment>
<dbReference type="InterPro" id="IPR010126">
    <property type="entry name" value="Esterase_phb"/>
</dbReference>
<reference evidence="14 15" key="1">
    <citation type="submission" date="2024-07" db="EMBL/GenBank/DDBJ databases">
        <title>Section-level genome sequencing and comparative genomics of Aspergillus sections Usti and Cavernicolus.</title>
        <authorList>
            <consortium name="Lawrence Berkeley National Laboratory"/>
            <person name="Nybo J.L."/>
            <person name="Vesth T.C."/>
            <person name="Theobald S."/>
            <person name="Frisvad J.C."/>
            <person name="Larsen T.O."/>
            <person name="Kjaerboelling I."/>
            <person name="Rothschild-Mancinelli K."/>
            <person name="Lyhne E.K."/>
            <person name="Kogle M.E."/>
            <person name="Barry K."/>
            <person name="Clum A."/>
            <person name="Na H."/>
            <person name="Ledsgaard L."/>
            <person name="Lin J."/>
            <person name="Lipzen A."/>
            <person name="Kuo A."/>
            <person name="Riley R."/>
            <person name="Mondo S."/>
            <person name="Labutti K."/>
            <person name="Haridas S."/>
            <person name="Pangalinan J."/>
            <person name="Salamov A.A."/>
            <person name="Simmons B.A."/>
            <person name="Magnuson J.K."/>
            <person name="Chen J."/>
            <person name="Drula E."/>
            <person name="Henrissat B."/>
            <person name="Wiebenga A."/>
            <person name="Lubbers R.J."/>
            <person name="Gomes A.C."/>
            <person name="Macurrencykelacurrency M.R."/>
            <person name="Stajich J."/>
            <person name="Grigoriev I.V."/>
            <person name="Mortensen U.H."/>
            <person name="De Vries R.P."/>
            <person name="Baker S.E."/>
            <person name="Andersen M.R."/>
        </authorList>
    </citation>
    <scope>NUCLEOTIDE SEQUENCE [LARGE SCALE GENOMIC DNA]</scope>
    <source>
        <strain evidence="14 15">CBS 449.75</strain>
    </source>
</reference>
<dbReference type="PANTHER" id="PTHR43037">
    <property type="entry name" value="UNNAMED PRODUCT-RELATED"/>
    <property type="match status" value="1"/>
</dbReference>
<dbReference type="Pfam" id="PF10503">
    <property type="entry name" value="Esterase_PHB"/>
    <property type="match status" value="1"/>
</dbReference>
<evidence type="ECO:0000256" key="8">
    <source>
        <dbReference type="ARBA" id="ARBA00022801"/>
    </source>
</evidence>
<dbReference type="SUPFAM" id="SSF53474">
    <property type="entry name" value="alpha/beta-Hydrolases"/>
    <property type="match status" value="2"/>
</dbReference>
<evidence type="ECO:0000256" key="5">
    <source>
        <dbReference type="ARBA" id="ARBA00022487"/>
    </source>
</evidence>
<evidence type="ECO:0000256" key="2">
    <source>
        <dbReference type="ARBA" id="ARBA00004613"/>
    </source>
</evidence>
<comment type="subunit">
    <text evidence="4">Monomer.</text>
</comment>
<evidence type="ECO:0000256" key="10">
    <source>
        <dbReference type="ARBA" id="ARBA00023277"/>
    </source>
</evidence>
<evidence type="ECO:0000256" key="12">
    <source>
        <dbReference type="ARBA" id="ARBA00037069"/>
    </source>
</evidence>
<name>A0ABR4M4W5_9EURO</name>
<comment type="catalytic activity">
    <reaction evidence="1">
        <text>Deacetylation of xylans and xylo-oligosaccharides.</text>
        <dbReference type="EC" id="3.1.1.72"/>
    </reaction>
</comment>
<dbReference type="GeneID" id="98149539"/>
<sequence length="294" mass="30880">MKLSTSIFKLGVFAPVVYAASLQQVTDFGDNPGNNVMFLYAPDQVAENPAVIVALHPCGGSAEAYFSQVPDLPPAADAGGFILIYPGSTEDFNCWDVATTESLTHDGGSDSLSVVNMVNYVIEQYGADASRVFATGSSSGAMMSQLLAGAYPDVFAGISAYSGVPYGCLAGSPGSSPQTADPACASGQIIKTGEEWADLVYSGYPGYNGSRPAVQIWHGTADNVVYPQNYDEAVKQWSTVFGVEMTAQNPDTPLPGYTQSVFGDGTQFEAYLADGVGHVVPTQVQPMLSWFGLV</sequence>
<evidence type="ECO:0000256" key="3">
    <source>
        <dbReference type="ARBA" id="ARBA00007052"/>
    </source>
</evidence>